<organism evidence="1 2">
    <name type="scientific">Leptotrombidium deliense</name>
    <dbReference type="NCBI Taxonomy" id="299467"/>
    <lineage>
        <taxon>Eukaryota</taxon>
        <taxon>Metazoa</taxon>
        <taxon>Ecdysozoa</taxon>
        <taxon>Arthropoda</taxon>
        <taxon>Chelicerata</taxon>
        <taxon>Arachnida</taxon>
        <taxon>Acari</taxon>
        <taxon>Acariformes</taxon>
        <taxon>Trombidiformes</taxon>
        <taxon>Prostigmata</taxon>
        <taxon>Anystina</taxon>
        <taxon>Parasitengona</taxon>
        <taxon>Trombiculoidea</taxon>
        <taxon>Trombiculidae</taxon>
        <taxon>Leptotrombidium</taxon>
    </lineage>
</organism>
<dbReference type="AlphaFoldDB" id="A0A443SSH0"/>
<evidence type="ECO:0008006" key="3">
    <source>
        <dbReference type="Google" id="ProtNLM"/>
    </source>
</evidence>
<protein>
    <recommendedName>
        <fullName evidence="3">Hemocyte protein-glutamine gamma-glutamyltransferase-like protein</fullName>
    </recommendedName>
</protein>
<dbReference type="Proteomes" id="UP000288716">
    <property type="component" value="Unassembled WGS sequence"/>
</dbReference>
<name>A0A443SSH0_9ACAR</name>
<dbReference type="SUPFAM" id="SSF49309">
    <property type="entry name" value="Transglutaminase, two C-terminal domains"/>
    <property type="match status" value="1"/>
</dbReference>
<dbReference type="InterPro" id="IPR036238">
    <property type="entry name" value="Transglutaminase_C_sf"/>
</dbReference>
<dbReference type="InterPro" id="IPR050779">
    <property type="entry name" value="Transglutaminase"/>
</dbReference>
<reference evidence="1 2" key="1">
    <citation type="journal article" date="2018" name="Gigascience">
        <title>Genomes of trombidid mites reveal novel predicted allergens and laterally-transferred genes associated with secondary metabolism.</title>
        <authorList>
            <person name="Dong X."/>
            <person name="Chaisiri K."/>
            <person name="Xia D."/>
            <person name="Armstrong S.D."/>
            <person name="Fang Y."/>
            <person name="Donnelly M.J."/>
            <person name="Kadowaki T."/>
            <person name="McGarry J.W."/>
            <person name="Darby A.C."/>
            <person name="Makepeace B.L."/>
        </authorList>
    </citation>
    <scope>NUCLEOTIDE SEQUENCE [LARGE SCALE GENOMIC DNA]</scope>
    <source>
        <strain evidence="1">UoL-UT</strain>
    </source>
</reference>
<keyword evidence="2" id="KW-1185">Reference proteome</keyword>
<dbReference type="OrthoDB" id="437511at2759"/>
<comment type="caution">
    <text evidence="1">The sequence shown here is derived from an EMBL/GenBank/DDBJ whole genome shotgun (WGS) entry which is preliminary data.</text>
</comment>
<dbReference type="PANTHER" id="PTHR11590">
    <property type="entry name" value="PROTEIN-GLUTAMINE GAMMA-GLUTAMYLTRANSFERASE"/>
    <property type="match status" value="1"/>
</dbReference>
<dbReference type="Gene3D" id="2.60.40.10">
    <property type="entry name" value="Immunoglobulins"/>
    <property type="match status" value="1"/>
</dbReference>
<accession>A0A443SSH0</accession>
<sequence length="145" mass="16501">MEDYYLIRIEAVATNQDGSFDHAEQTLSFSTPTLRITGPQTAKVNEEFLIQAEFDNPLEIPLRKCYFIYEGTRVERKVITLKDVAVGGKVAIRLAIKTKFPRNETIVISFVSSSLNDVLGSIDIEITDDKPKRPLYPHFTYVTEK</sequence>
<dbReference type="EMBL" id="NCKV01000488">
    <property type="protein sequence ID" value="RWS30478.1"/>
    <property type="molecule type" value="Genomic_DNA"/>
</dbReference>
<dbReference type="InterPro" id="IPR013783">
    <property type="entry name" value="Ig-like_fold"/>
</dbReference>
<dbReference type="GO" id="GO:0003810">
    <property type="term" value="F:protein-glutamine gamma-glutamyltransferase activity"/>
    <property type="evidence" value="ECO:0007669"/>
    <property type="project" value="InterPro"/>
</dbReference>
<dbReference type="PANTHER" id="PTHR11590:SF40">
    <property type="entry name" value="HEMOCYTE PROTEIN-GLUTAMINE GAMMA-GLUTAMYLTRANSFERASE-LIKE PROTEIN"/>
    <property type="match status" value="1"/>
</dbReference>
<evidence type="ECO:0000313" key="1">
    <source>
        <dbReference type="EMBL" id="RWS30478.1"/>
    </source>
</evidence>
<evidence type="ECO:0000313" key="2">
    <source>
        <dbReference type="Proteomes" id="UP000288716"/>
    </source>
</evidence>
<proteinExistence type="predicted"/>
<gene>
    <name evidence="1" type="ORF">B4U80_12525</name>
</gene>
<dbReference type="VEuPathDB" id="VectorBase:LDEU001564"/>